<keyword evidence="1" id="KW-0472">Membrane</keyword>
<reference evidence="2" key="1">
    <citation type="submission" date="2018-02" db="EMBL/GenBank/DDBJ databases">
        <title>Rhizophora mucronata_Transcriptome.</title>
        <authorList>
            <person name="Meera S.P."/>
            <person name="Sreeshan A."/>
            <person name="Augustine A."/>
        </authorList>
    </citation>
    <scope>NUCLEOTIDE SEQUENCE</scope>
    <source>
        <tissue evidence="2">Leaf</tissue>
    </source>
</reference>
<feature type="transmembrane region" description="Helical" evidence="1">
    <location>
        <begin position="70"/>
        <end position="91"/>
    </location>
</feature>
<keyword evidence="1" id="KW-1133">Transmembrane helix</keyword>
<accession>A0A2P2MBJ3</accession>
<organism evidence="2">
    <name type="scientific">Rhizophora mucronata</name>
    <name type="common">Asiatic mangrove</name>
    <dbReference type="NCBI Taxonomy" id="61149"/>
    <lineage>
        <taxon>Eukaryota</taxon>
        <taxon>Viridiplantae</taxon>
        <taxon>Streptophyta</taxon>
        <taxon>Embryophyta</taxon>
        <taxon>Tracheophyta</taxon>
        <taxon>Spermatophyta</taxon>
        <taxon>Magnoliopsida</taxon>
        <taxon>eudicotyledons</taxon>
        <taxon>Gunneridae</taxon>
        <taxon>Pentapetalae</taxon>
        <taxon>rosids</taxon>
        <taxon>fabids</taxon>
        <taxon>Malpighiales</taxon>
        <taxon>Rhizophoraceae</taxon>
        <taxon>Rhizophora</taxon>
    </lineage>
</organism>
<sequence length="94" mass="10917">MSVSFQNAFAIYFTIWPRSWMQYWIMEKPIVLLAAWGMVVLCPSLSKSFVPYMKLWQRKLHGIMVGKLHIQLGGIMMTSMNIFGHLLALIWPGQ</sequence>
<dbReference type="EMBL" id="GGEC01047112">
    <property type="protein sequence ID" value="MBX27596.1"/>
    <property type="molecule type" value="Transcribed_RNA"/>
</dbReference>
<name>A0A2P2MBJ3_RHIMU</name>
<evidence type="ECO:0000313" key="2">
    <source>
        <dbReference type="EMBL" id="MBX27596.1"/>
    </source>
</evidence>
<proteinExistence type="predicted"/>
<evidence type="ECO:0000256" key="1">
    <source>
        <dbReference type="SAM" id="Phobius"/>
    </source>
</evidence>
<protein>
    <submittedName>
        <fullName evidence="2">Callose synthase 10</fullName>
    </submittedName>
</protein>
<dbReference type="AlphaFoldDB" id="A0A2P2MBJ3"/>
<keyword evidence="1" id="KW-0812">Transmembrane</keyword>